<protein>
    <submittedName>
        <fullName evidence="4">Fructose transport system ATP-binding protein</fullName>
    </submittedName>
</protein>
<keyword evidence="2 4" id="KW-0067">ATP-binding</keyword>
<dbReference type="AlphaFoldDB" id="A0A1W1WDH3"/>
<dbReference type="OrthoDB" id="9771863at2"/>
<dbReference type="Proteomes" id="UP000192660">
    <property type="component" value="Unassembled WGS sequence"/>
</dbReference>
<dbReference type="PANTHER" id="PTHR43790:SF8">
    <property type="entry name" value="SUGAR ABC TRANSPORTER ATP-BINDING PROTEIN"/>
    <property type="match status" value="1"/>
</dbReference>
<dbReference type="PANTHER" id="PTHR43790">
    <property type="entry name" value="CARBOHYDRATE TRANSPORT ATP-BINDING PROTEIN MG119-RELATED"/>
    <property type="match status" value="1"/>
</dbReference>
<sequence length="257" mass="27646">MSSQNSTIPVLELQNLSKSYGTIQAVKNANLSIKQGEVMALVGDNGAGKSTLVKMISGAVQPSSGRILLDGQNVTIKGPLDGRNLGIETVYQDLALAPHLSVLQNMFLGREIIKPGLLGRMFGTLDKRAMKEVAEKELNKLKIHIKSLTQPVADLSGGQRQAVAVARSAVWGSRLLILDEPTNHLGVHEVAMVLDLIRQVRNSGVSVLYITHTIPHVFEVADRIAVMYLGSISVVLDSKDTNMDEVVGYITGTKVSA</sequence>
<proteinExistence type="predicted"/>
<dbReference type="PROSITE" id="PS00211">
    <property type="entry name" value="ABC_TRANSPORTER_1"/>
    <property type="match status" value="1"/>
</dbReference>
<dbReference type="InterPro" id="IPR050107">
    <property type="entry name" value="ABC_carbohydrate_import_ATPase"/>
</dbReference>
<dbReference type="SMART" id="SM00382">
    <property type="entry name" value="AAA"/>
    <property type="match status" value="1"/>
</dbReference>
<dbReference type="InterPro" id="IPR017871">
    <property type="entry name" value="ABC_transporter-like_CS"/>
</dbReference>
<dbReference type="Pfam" id="PF00005">
    <property type="entry name" value="ABC_tran"/>
    <property type="match status" value="1"/>
</dbReference>
<evidence type="ECO:0000259" key="3">
    <source>
        <dbReference type="PROSITE" id="PS50893"/>
    </source>
</evidence>
<dbReference type="EMBL" id="FWWY01000001">
    <property type="protein sequence ID" value="SMC03773.1"/>
    <property type="molecule type" value="Genomic_DNA"/>
</dbReference>
<evidence type="ECO:0000313" key="5">
    <source>
        <dbReference type="Proteomes" id="UP000192660"/>
    </source>
</evidence>
<dbReference type="RefSeq" id="WP_028962123.1">
    <property type="nucleotide sequence ID" value="NZ_FWWY01000001.1"/>
</dbReference>
<organism evidence="4 5">
    <name type="scientific">Sulfobacillus thermosulfidooxidans (strain DSM 9293 / VKM B-1269 / AT-1)</name>
    <dbReference type="NCBI Taxonomy" id="929705"/>
    <lineage>
        <taxon>Bacteria</taxon>
        <taxon>Bacillati</taxon>
        <taxon>Bacillota</taxon>
        <taxon>Clostridia</taxon>
        <taxon>Eubacteriales</taxon>
        <taxon>Clostridiales Family XVII. Incertae Sedis</taxon>
        <taxon>Sulfobacillus</taxon>
    </lineage>
</organism>
<dbReference type="InterPro" id="IPR003593">
    <property type="entry name" value="AAA+_ATPase"/>
</dbReference>
<reference evidence="5" key="1">
    <citation type="submission" date="2017-04" db="EMBL/GenBank/DDBJ databases">
        <authorList>
            <person name="Varghese N."/>
            <person name="Submissions S."/>
        </authorList>
    </citation>
    <scope>NUCLEOTIDE SEQUENCE [LARGE SCALE GENOMIC DNA]</scope>
    <source>
        <strain evidence="5">DSM 9293</strain>
    </source>
</reference>
<dbReference type="GO" id="GO:0005524">
    <property type="term" value="F:ATP binding"/>
    <property type="evidence" value="ECO:0007669"/>
    <property type="project" value="UniProtKB-KW"/>
</dbReference>
<dbReference type="InterPro" id="IPR027417">
    <property type="entry name" value="P-loop_NTPase"/>
</dbReference>
<evidence type="ECO:0000313" key="4">
    <source>
        <dbReference type="EMBL" id="SMC03773.1"/>
    </source>
</evidence>
<keyword evidence="5" id="KW-1185">Reference proteome</keyword>
<evidence type="ECO:0000256" key="1">
    <source>
        <dbReference type="ARBA" id="ARBA00022741"/>
    </source>
</evidence>
<accession>A0A1W1WDH3</accession>
<name>A0A1W1WDH3_SULTA</name>
<feature type="domain" description="ABC transporter" evidence="3">
    <location>
        <begin position="11"/>
        <end position="254"/>
    </location>
</feature>
<dbReference type="PROSITE" id="PS50893">
    <property type="entry name" value="ABC_TRANSPORTER_2"/>
    <property type="match status" value="1"/>
</dbReference>
<keyword evidence="1" id="KW-0547">Nucleotide-binding</keyword>
<evidence type="ECO:0000256" key="2">
    <source>
        <dbReference type="ARBA" id="ARBA00022840"/>
    </source>
</evidence>
<gene>
    <name evidence="4" type="ORF">SAMN00768000_1265</name>
</gene>
<dbReference type="Gene3D" id="3.40.50.300">
    <property type="entry name" value="P-loop containing nucleotide triphosphate hydrolases"/>
    <property type="match status" value="1"/>
</dbReference>
<dbReference type="GO" id="GO:0016887">
    <property type="term" value="F:ATP hydrolysis activity"/>
    <property type="evidence" value="ECO:0007669"/>
    <property type="project" value="InterPro"/>
</dbReference>
<dbReference type="SUPFAM" id="SSF52540">
    <property type="entry name" value="P-loop containing nucleoside triphosphate hydrolases"/>
    <property type="match status" value="1"/>
</dbReference>
<dbReference type="CDD" id="cd03216">
    <property type="entry name" value="ABC_Carb_Monos_I"/>
    <property type="match status" value="1"/>
</dbReference>
<dbReference type="InterPro" id="IPR003439">
    <property type="entry name" value="ABC_transporter-like_ATP-bd"/>
</dbReference>
<dbReference type="STRING" id="28034.BFX07_09840"/>